<name>A0ABS7Q7W4_9ACTN</name>
<dbReference type="InterPro" id="IPR050707">
    <property type="entry name" value="HTH_MetabolicPath_Reg"/>
</dbReference>
<comment type="caution">
    <text evidence="7">The sequence shown here is derived from an EMBL/GenBank/DDBJ whole genome shotgun (WGS) entry which is preliminary data.</text>
</comment>
<feature type="domain" description="IclR-ED" evidence="6">
    <location>
        <begin position="136"/>
        <end position="314"/>
    </location>
</feature>
<keyword evidence="2" id="KW-0238">DNA-binding</keyword>
<keyword evidence="1" id="KW-0805">Transcription regulation</keyword>
<evidence type="ECO:0000313" key="8">
    <source>
        <dbReference type="Proteomes" id="UP000778578"/>
    </source>
</evidence>
<evidence type="ECO:0000259" key="5">
    <source>
        <dbReference type="PROSITE" id="PS51077"/>
    </source>
</evidence>
<evidence type="ECO:0000256" key="1">
    <source>
        <dbReference type="ARBA" id="ARBA00023015"/>
    </source>
</evidence>
<evidence type="ECO:0000259" key="6">
    <source>
        <dbReference type="PROSITE" id="PS51078"/>
    </source>
</evidence>
<accession>A0ABS7Q7W4</accession>
<dbReference type="PANTHER" id="PTHR30136:SF24">
    <property type="entry name" value="HTH-TYPE TRANSCRIPTIONAL REPRESSOR ALLR"/>
    <property type="match status" value="1"/>
</dbReference>
<dbReference type="EMBL" id="JAINZZ010000018">
    <property type="protein sequence ID" value="MBY8879238.1"/>
    <property type="molecule type" value="Genomic_DNA"/>
</dbReference>
<evidence type="ECO:0000256" key="3">
    <source>
        <dbReference type="ARBA" id="ARBA00023163"/>
    </source>
</evidence>
<keyword evidence="3" id="KW-0804">Transcription</keyword>
<dbReference type="Pfam" id="PF01614">
    <property type="entry name" value="IclR_C"/>
    <property type="match status" value="1"/>
</dbReference>
<dbReference type="Proteomes" id="UP000778578">
    <property type="component" value="Unassembled WGS sequence"/>
</dbReference>
<evidence type="ECO:0000256" key="4">
    <source>
        <dbReference type="SAM" id="MobiDB-lite"/>
    </source>
</evidence>
<keyword evidence="8" id="KW-1185">Reference proteome</keyword>
<dbReference type="Gene3D" id="3.30.450.40">
    <property type="match status" value="1"/>
</dbReference>
<dbReference type="SUPFAM" id="SSF55781">
    <property type="entry name" value="GAF domain-like"/>
    <property type="match status" value="1"/>
</dbReference>
<dbReference type="SUPFAM" id="SSF46785">
    <property type="entry name" value="Winged helix' DNA-binding domain"/>
    <property type="match status" value="1"/>
</dbReference>
<protein>
    <submittedName>
        <fullName evidence="7">IclR family transcriptional regulator</fullName>
    </submittedName>
</protein>
<dbReference type="PROSITE" id="PS51077">
    <property type="entry name" value="HTH_ICLR"/>
    <property type="match status" value="1"/>
</dbReference>
<dbReference type="InterPro" id="IPR014757">
    <property type="entry name" value="Tscrpt_reg_IclR_C"/>
</dbReference>
<dbReference type="Gene3D" id="1.10.10.10">
    <property type="entry name" value="Winged helix-like DNA-binding domain superfamily/Winged helix DNA-binding domain"/>
    <property type="match status" value="1"/>
</dbReference>
<dbReference type="PROSITE" id="PS51078">
    <property type="entry name" value="ICLR_ED"/>
    <property type="match status" value="1"/>
</dbReference>
<organism evidence="7 8">
    <name type="scientific">Actinacidiphila acidipaludis</name>
    <dbReference type="NCBI Taxonomy" id="2873382"/>
    <lineage>
        <taxon>Bacteria</taxon>
        <taxon>Bacillati</taxon>
        <taxon>Actinomycetota</taxon>
        <taxon>Actinomycetes</taxon>
        <taxon>Kitasatosporales</taxon>
        <taxon>Streptomycetaceae</taxon>
        <taxon>Actinacidiphila</taxon>
    </lineage>
</organism>
<dbReference type="InterPro" id="IPR005471">
    <property type="entry name" value="Tscrpt_reg_IclR_N"/>
</dbReference>
<feature type="region of interest" description="Disordered" evidence="4">
    <location>
        <begin position="1"/>
        <end position="51"/>
    </location>
</feature>
<dbReference type="InterPro" id="IPR036388">
    <property type="entry name" value="WH-like_DNA-bd_sf"/>
</dbReference>
<evidence type="ECO:0000256" key="2">
    <source>
        <dbReference type="ARBA" id="ARBA00023125"/>
    </source>
</evidence>
<proteinExistence type="predicted"/>
<dbReference type="InterPro" id="IPR029016">
    <property type="entry name" value="GAF-like_dom_sf"/>
</dbReference>
<feature type="domain" description="HTH iclR-type" evidence="5">
    <location>
        <begin position="74"/>
        <end position="135"/>
    </location>
</feature>
<gene>
    <name evidence="7" type="ORF">K7862_16570</name>
</gene>
<dbReference type="InterPro" id="IPR036390">
    <property type="entry name" value="WH_DNA-bd_sf"/>
</dbReference>
<evidence type="ECO:0000313" key="7">
    <source>
        <dbReference type="EMBL" id="MBY8879238.1"/>
    </source>
</evidence>
<dbReference type="PANTHER" id="PTHR30136">
    <property type="entry name" value="HELIX-TURN-HELIX TRANSCRIPTIONAL REGULATOR, ICLR FAMILY"/>
    <property type="match status" value="1"/>
</dbReference>
<reference evidence="7 8" key="1">
    <citation type="submission" date="2021-08" db="EMBL/GenBank/DDBJ databases">
        <title>WGS of actinomycetes from Thailand.</title>
        <authorList>
            <person name="Thawai C."/>
        </authorList>
    </citation>
    <scope>NUCLEOTIDE SEQUENCE [LARGE SCALE GENOMIC DNA]</scope>
    <source>
        <strain evidence="7 8">PLK6-54</strain>
    </source>
</reference>
<sequence length="314" mass="34419">MPDRPLPAYTPEGHRGTVQPPLPARVLGLSWSSGGDAGPGPRAWPTTRRHNRTRRRSYLQGATVALEHRRIGTVGAVQYALRVLESVDSHRHGVTAEQLAREIGVPLGYLTQLLSMLRRERYLGFLPGGGYVIGESMVLLGAANRDLALAEKLRTVLSDLRDEVGAAVYFSRYDDGEVRIIDFADGPNTPKVNEWVDFRSAAHASAVGKCLLSQLDHNGRLEHLSRHRPARLTSRTEVDDRVLLTKLERQPASVPTLDLQEYAVGTVCAAIPVTIGKTLACLALSMPYAQAHRLRPAVDTLHERAAPVLLSMSI</sequence>